<feature type="region of interest" description="Disordered" evidence="1">
    <location>
        <begin position="58"/>
        <end position="85"/>
    </location>
</feature>
<name>A0ABR3VW32_9PEZI</name>
<proteinExistence type="predicted"/>
<feature type="compositionally biased region" description="Polar residues" evidence="1">
    <location>
        <begin position="11"/>
        <end position="31"/>
    </location>
</feature>
<reference evidence="2 3" key="1">
    <citation type="journal article" date="2024" name="IMA Fungus">
        <title>IMA Genome - F19 : A genome assembly and annotation guide to empower mycologists, including annotated draft genome sequences of Ceratocystis pirilliformis, Diaporthe australafricana, Fusarium ophioides, Paecilomyces lecythidis, and Sporothrix stenoceras.</title>
        <authorList>
            <person name="Aylward J."/>
            <person name="Wilson A.M."/>
            <person name="Visagie C.M."/>
            <person name="Spraker J."/>
            <person name="Barnes I."/>
            <person name="Buitendag C."/>
            <person name="Ceriani C."/>
            <person name="Del Mar Angel L."/>
            <person name="du Plessis D."/>
            <person name="Fuchs T."/>
            <person name="Gasser K."/>
            <person name="Kramer D."/>
            <person name="Li W."/>
            <person name="Munsamy K."/>
            <person name="Piso A."/>
            <person name="Price J.L."/>
            <person name="Sonnekus B."/>
            <person name="Thomas C."/>
            <person name="van der Nest A."/>
            <person name="van Dijk A."/>
            <person name="van Heerden A."/>
            <person name="van Vuuren N."/>
            <person name="Yilmaz N."/>
            <person name="Duong T.A."/>
            <person name="van der Merwe N.A."/>
            <person name="Wingfield M.J."/>
            <person name="Wingfield B.D."/>
        </authorList>
    </citation>
    <scope>NUCLEOTIDE SEQUENCE [LARGE SCALE GENOMIC DNA]</scope>
    <source>
        <strain evidence="2 3">CMW 18300</strain>
    </source>
</reference>
<keyword evidence="3" id="KW-1185">Reference proteome</keyword>
<gene>
    <name evidence="2" type="ORF">Daus18300_014192</name>
</gene>
<protein>
    <submittedName>
        <fullName evidence="2">Uncharacterized protein</fullName>
    </submittedName>
</protein>
<dbReference type="Proteomes" id="UP001583177">
    <property type="component" value="Unassembled WGS sequence"/>
</dbReference>
<dbReference type="EMBL" id="JAWRVE010000262">
    <property type="protein sequence ID" value="KAL1846601.1"/>
    <property type="molecule type" value="Genomic_DNA"/>
</dbReference>
<accession>A0ABR3VW32</accession>
<evidence type="ECO:0000313" key="2">
    <source>
        <dbReference type="EMBL" id="KAL1846601.1"/>
    </source>
</evidence>
<sequence>MDVTAAGPRASNVSTWNLESARSQGTSSANTPAGNIFGTSELSHHGLGQDDVADWNVDWQSDSGLGETGSTHEGSSVAELANSGTDGDDFSASDCITAMSATSEFALPAMDPSFEELLNFSPSMPAHIERATELRAPLHPSTSFALRPRNEVDSQCCIECCQMCMDLENYIVSQLKAFKLLLGIIRKALERLTHLIGVQQESRDLRCLMLLSTIMYQILELLETCLEAVKAEGDKQRARRLTGASTGLGFGDFAIDEEEQTALRVQTILKETQNASEVLRKIKVLAGMGPENDQSAGSDSAQGQARQCCYDDLEVRFENLRLQCNRQK</sequence>
<organism evidence="2 3">
    <name type="scientific">Diaporthe australafricana</name>
    <dbReference type="NCBI Taxonomy" id="127596"/>
    <lineage>
        <taxon>Eukaryota</taxon>
        <taxon>Fungi</taxon>
        <taxon>Dikarya</taxon>
        <taxon>Ascomycota</taxon>
        <taxon>Pezizomycotina</taxon>
        <taxon>Sordariomycetes</taxon>
        <taxon>Sordariomycetidae</taxon>
        <taxon>Diaporthales</taxon>
        <taxon>Diaporthaceae</taxon>
        <taxon>Diaporthe</taxon>
    </lineage>
</organism>
<comment type="caution">
    <text evidence="2">The sequence shown here is derived from an EMBL/GenBank/DDBJ whole genome shotgun (WGS) entry which is preliminary data.</text>
</comment>
<feature type="region of interest" description="Disordered" evidence="1">
    <location>
        <begin position="1"/>
        <end position="31"/>
    </location>
</feature>
<evidence type="ECO:0000256" key="1">
    <source>
        <dbReference type="SAM" id="MobiDB-lite"/>
    </source>
</evidence>
<evidence type="ECO:0000313" key="3">
    <source>
        <dbReference type="Proteomes" id="UP001583177"/>
    </source>
</evidence>
<feature type="compositionally biased region" description="Polar residues" evidence="1">
    <location>
        <begin position="58"/>
        <end position="74"/>
    </location>
</feature>